<evidence type="ECO:0000313" key="2">
    <source>
        <dbReference type="Proteomes" id="UP000190037"/>
    </source>
</evidence>
<organism evidence="1 2">
    <name type="scientific">Embleya scabrispora</name>
    <dbReference type="NCBI Taxonomy" id="159449"/>
    <lineage>
        <taxon>Bacteria</taxon>
        <taxon>Bacillati</taxon>
        <taxon>Actinomycetota</taxon>
        <taxon>Actinomycetes</taxon>
        <taxon>Kitasatosporales</taxon>
        <taxon>Streptomycetaceae</taxon>
        <taxon>Embleya</taxon>
    </lineage>
</organism>
<comment type="caution">
    <text evidence="1">The sequence shown here is derived from an EMBL/GenBank/DDBJ whole genome shotgun (WGS) entry which is preliminary data.</text>
</comment>
<protein>
    <submittedName>
        <fullName evidence="1">Uncharacterized protein</fullName>
    </submittedName>
</protein>
<dbReference type="Proteomes" id="UP000190037">
    <property type="component" value="Unassembled WGS sequence"/>
</dbReference>
<proteinExistence type="predicted"/>
<keyword evidence="2" id="KW-1185">Reference proteome</keyword>
<accession>A0A1T3P563</accession>
<reference evidence="1 2" key="1">
    <citation type="submission" date="2017-03" db="EMBL/GenBank/DDBJ databases">
        <title>Draft genome sequence of Streptomyces scabrisporus NF3, endophyte isolated from Amphipterygium adstringens.</title>
        <authorList>
            <person name="Vazquez M."/>
            <person name="Ceapa C.D."/>
            <person name="Rodriguez Luna D."/>
            <person name="Sanchez Esquivel S."/>
        </authorList>
    </citation>
    <scope>NUCLEOTIDE SEQUENCE [LARGE SCALE GENOMIC DNA]</scope>
    <source>
        <strain evidence="1 2">NF3</strain>
    </source>
</reference>
<sequence length="87" mass="9790">MTDTATRRIRCRIPYAVHLYPDGMPAALIEDLARKSFARSGITLPEHPSLEVHTADEDELAIMFLGRTHEGLGAHVVEYTTNRTEQQ</sequence>
<dbReference type="STRING" id="159449.B4N89_27740"/>
<gene>
    <name evidence="1" type="ORF">B4N89_27740</name>
</gene>
<dbReference type="RefSeq" id="WP_078978510.1">
    <property type="nucleotide sequence ID" value="NZ_MWQN01000001.1"/>
</dbReference>
<dbReference type="EMBL" id="MWQN01000001">
    <property type="protein sequence ID" value="OPC84216.1"/>
    <property type="molecule type" value="Genomic_DNA"/>
</dbReference>
<evidence type="ECO:0000313" key="1">
    <source>
        <dbReference type="EMBL" id="OPC84216.1"/>
    </source>
</evidence>
<name>A0A1T3P563_9ACTN</name>
<dbReference type="AlphaFoldDB" id="A0A1T3P563"/>